<name>A0A1H9PAJ1_9RHOB</name>
<reference evidence="2 3" key="1">
    <citation type="submission" date="2016-10" db="EMBL/GenBank/DDBJ databases">
        <authorList>
            <person name="de Groot N.N."/>
        </authorList>
    </citation>
    <scope>NUCLEOTIDE SEQUENCE [LARGE SCALE GENOMIC DNA]</scope>
    <source>
        <strain evidence="2 3">DSM 23042</strain>
    </source>
</reference>
<dbReference type="PANTHER" id="PTHR43194">
    <property type="entry name" value="HYDROLASE ALPHA/BETA FOLD FAMILY"/>
    <property type="match status" value="1"/>
</dbReference>
<protein>
    <submittedName>
        <fullName evidence="2">Pimeloyl-ACP methyl ester carboxylesterase</fullName>
    </submittedName>
</protein>
<dbReference type="OrthoDB" id="9815441at2"/>
<organism evidence="2 3">
    <name type="scientific">Tranquillimonas rosea</name>
    <dbReference type="NCBI Taxonomy" id="641238"/>
    <lineage>
        <taxon>Bacteria</taxon>
        <taxon>Pseudomonadati</taxon>
        <taxon>Pseudomonadota</taxon>
        <taxon>Alphaproteobacteria</taxon>
        <taxon>Rhodobacterales</taxon>
        <taxon>Roseobacteraceae</taxon>
        <taxon>Tranquillimonas</taxon>
    </lineage>
</organism>
<evidence type="ECO:0000259" key="1">
    <source>
        <dbReference type="Pfam" id="PF12697"/>
    </source>
</evidence>
<sequence>MNLPKLASSLLLAATALTGCGALVDSRADRREAAAVAAYPPEGQFLEVDGRRVHYVQEGSGPDLVLLHGASGNTRDFTFSFVERVSDDYRVTVFDRPGLGYTDRIDARFGGAFNTEAETPREQAVFLNKAARQLGIENEIVLGQSYGGAVAMAWGLEADPAALVIVSGATMPWKGQLGALYGLTASPLGGAGFVPLLTAFAGETQVRGAVETIFEPQDVPEGYLEYVGWPLSLRRESFRANARQVNSLKPAIIEQSAQYRSLTMPIEVVHGTEDDVVPDFVHAENLASWVESAQYTPLPGIGHMAHQVAGPEVVTAIDRAAARAGIR</sequence>
<dbReference type="EMBL" id="FOGU01000001">
    <property type="protein sequence ID" value="SER45220.1"/>
    <property type="molecule type" value="Genomic_DNA"/>
</dbReference>
<gene>
    <name evidence="2" type="ORF">SAMN04490244_10196</name>
</gene>
<keyword evidence="3" id="KW-1185">Reference proteome</keyword>
<dbReference type="InterPro" id="IPR029058">
    <property type="entry name" value="AB_hydrolase_fold"/>
</dbReference>
<dbReference type="Pfam" id="PF12697">
    <property type="entry name" value="Abhydrolase_6"/>
    <property type="match status" value="1"/>
</dbReference>
<evidence type="ECO:0000313" key="3">
    <source>
        <dbReference type="Proteomes" id="UP000198885"/>
    </source>
</evidence>
<dbReference type="PRINTS" id="PR00111">
    <property type="entry name" value="ABHYDROLASE"/>
</dbReference>
<dbReference type="STRING" id="641238.SAMN04490244_10196"/>
<feature type="domain" description="AB hydrolase-1" evidence="1">
    <location>
        <begin position="64"/>
        <end position="308"/>
    </location>
</feature>
<dbReference type="PANTHER" id="PTHR43194:SF2">
    <property type="entry name" value="PEROXISOMAL MEMBRANE PROTEIN LPX1"/>
    <property type="match status" value="1"/>
</dbReference>
<dbReference type="PROSITE" id="PS51257">
    <property type="entry name" value="PROKAR_LIPOPROTEIN"/>
    <property type="match status" value="1"/>
</dbReference>
<accession>A0A1H9PAJ1</accession>
<dbReference type="InterPro" id="IPR000073">
    <property type="entry name" value="AB_hydrolase_1"/>
</dbReference>
<proteinExistence type="predicted"/>
<evidence type="ECO:0000313" key="2">
    <source>
        <dbReference type="EMBL" id="SER45220.1"/>
    </source>
</evidence>
<dbReference type="Gene3D" id="3.40.50.1820">
    <property type="entry name" value="alpha/beta hydrolase"/>
    <property type="match status" value="1"/>
</dbReference>
<dbReference type="Proteomes" id="UP000198885">
    <property type="component" value="Unassembled WGS sequence"/>
</dbReference>
<dbReference type="AlphaFoldDB" id="A0A1H9PAJ1"/>
<dbReference type="SUPFAM" id="SSF53474">
    <property type="entry name" value="alpha/beta-Hydrolases"/>
    <property type="match status" value="1"/>
</dbReference>
<dbReference type="InterPro" id="IPR050228">
    <property type="entry name" value="Carboxylesterase_BioH"/>
</dbReference>